<name>A0A3B3Z5G0_9TELE</name>
<feature type="region of interest" description="Disordered" evidence="1">
    <location>
        <begin position="20"/>
        <end position="64"/>
    </location>
</feature>
<reference evidence="2" key="1">
    <citation type="submission" date="2025-08" db="UniProtKB">
        <authorList>
            <consortium name="Ensembl"/>
        </authorList>
    </citation>
    <scope>IDENTIFICATION</scope>
</reference>
<keyword evidence="3" id="KW-1185">Reference proteome</keyword>
<evidence type="ECO:0000313" key="3">
    <source>
        <dbReference type="Proteomes" id="UP000261480"/>
    </source>
</evidence>
<accession>A0A3B3Z5G0</accession>
<reference evidence="2" key="2">
    <citation type="submission" date="2025-09" db="UniProtKB">
        <authorList>
            <consortium name="Ensembl"/>
        </authorList>
    </citation>
    <scope>IDENTIFICATION</scope>
</reference>
<protein>
    <submittedName>
        <fullName evidence="2">Uncharacterized protein</fullName>
    </submittedName>
</protein>
<sequence length="116" mass="13194">MHTNTQTRLLFLRPALFTEQTSAPHHHHWSRPAPQKTGRAQPSGPGVRSETHRCEGGTGRRRETPDCTLLTDLLARSRHKINVKFVARIEQLGKKMFKEHQHEAAGSLLRKTSKSK</sequence>
<dbReference type="Proteomes" id="UP000261480">
    <property type="component" value="Unplaced"/>
</dbReference>
<evidence type="ECO:0000256" key="1">
    <source>
        <dbReference type="SAM" id="MobiDB-lite"/>
    </source>
</evidence>
<feature type="compositionally biased region" description="Basic and acidic residues" evidence="1">
    <location>
        <begin position="49"/>
        <end position="64"/>
    </location>
</feature>
<organism evidence="2 3">
    <name type="scientific">Poecilia mexicana</name>
    <dbReference type="NCBI Taxonomy" id="48701"/>
    <lineage>
        <taxon>Eukaryota</taxon>
        <taxon>Metazoa</taxon>
        <taxon>Chordata</taxon>
        <taxon>Craniata</taxon>
        <taxon>Vertebrata</taxon>
        <taxon>Euteleostomi</taxon>
        <taxon>Actinopterygii</taxon>
        <taxon>Neopterygii</taxon>
        <taxon>Teleostei</taxon>
        <taxon>Neoteleostei</taxon>
        <taxon>Acanthomorphata</taxon>
        <taxon>Ovalentaria</taxon>
        <taxon>Atherinomorphae</taxon>
        <taxon>Cyprinodontiformes</taxon>
        <taxon>Poeciliidae</taxon>
        <taxon>Poeciliinae</taxon>
        <taxon>Poecilia</taxon>
    </lineage>
</organism>
<proteinExistence type="predicted"/>
<dbReference type="AlphaFoldDB" id="A0A3B3Z5G0"/>
<dbReference type="Ensembl" id="ENSPMET00000030725.1">
    <property type="protein sequence ID" value="ENSPMEP00000034867.1"/>
    <property type="gene ID" value="ENSPMEG00000024232.1"/>
</dbReference>
<evidence type="ECO:0000313" key="2">
    <source>
        <dbReference type="Ensembl" id="ENSPMEP00000034867.1"/>
    </source>
</evidence>